<dbReference type="Proteomes" id="UP000789920">
    <property type="component" value="Unassembled WGS sequence"/>
</dbReference>
<accession>A0ACA9RPS0</accession>
<evidence type="ECO:0000313" key="2">
    <source>
        <dbReference type="Proteomes" id="UP000789920"/>
    </source>
</evidence>
<feature type="non-terminal residue" evidence="1">
    <location>
        <position position="53"/>
    </location>
</feature>
<evidence type="ECO:0000313" key="1">
    <source>
        <dbReference type="EMBL" id="CAG8804827.1"/>
    </source>
</evidence>
<feature type="non-terminal residue" evidence="1">
    <location>
        <position position="1"/>
    </location>
</feature>
<organism evidence="1 2">
    <name type="scientific">Racocetra persica</name>
    <dbReference type="NCBI Taxonomy" id="160502"/>
    <lineage>
        <taxon>Eukaryota</taxon>
        <taxon>Fungi</taxon>
        <taxon>Fungi incertae sedis</taxon>
        <taxon>Mucoromycota</taxon>
        <taxon>Glomeromycotina</taxon>
        <taxon>Glomeromycetes</taxon>
        <taxon>Diversisporales</taxon>
        <taxon>Gigasporaceae</taxon>
        <taxon>Racocetra</taxon>
    </lineage>
</organism>
<name>A0ACA9RPS0_9GLOM</name>
<gene>
    <name evidence="1" type="ORF">RPERSI_LOCUS21795</name>
</gene>
<proteinExistence type="predicted"/>
<sequence>IKKIAIKFIGYPGSVSTLSITITLKELDLFYKIEVLANIQSLKDEDFIANKYL</sequence>
<comment type="caution">
    <text evidence="1">The sequence shown here is derived from an EMBL/GenBank/DDBJ whole genome shotgun (WGS) entry which is preliminary data.</text>
</comment>
<dbReference type="EMBL" id="CAJVQC010064732">
    <property type="protein sequence ID" value="CAG8804827.1"/>
    <property type="molecule type" value="Genomic_DNA"/>
</dbReference>
<reference evidence="1" key="1">
    <citation type="submission" date="2021-06" db="EMBL/GenBank/DDBJ databases">
        <authorList>
            <person name="Kallberg Y."/>
            <person name="Tangrot J."/>
            <person name="Rosling A."/>
        </authorList>
    </citation>
    <scope>NUCLEOTIDE SEQUENCE</scope>
    <source>
        <strain evidence="1">MA461A</strain>
    </source>
</reference>
<protein>
    <submittedName>
        <fullName evidence="1">23752_t:CDS:1</fullName>
    </submittedName>
</protein>
<keyword evidence="2" id="KW-1185">Reference proteome</keyword>